<reference evidence="1" key="2">
    <citation type="journal article" date="2024" name="Plant">
        <title>Genomic evolution and insights into agronomic trait innovations of Sesamum species.</title>
        <authorList>
            <person name="Miao H."/>
            <person name="Wang L."/>
            <person name="Qu L."/>
            <person name="Liu H."/>
            <person name="Sun Y."/>
            <person name="Le M."/>
            <person name="Wang Q."/>
            <person name="Wei S."/>
            <person name="Zheng Y."/>
            <person name="Lin W."/>
            <person name="Duan Y."/>
            <person name="Cao H."/>
            <person name="Xiong S."/>
            <person name="Wang X."/>
            <person name="Wei L."/>
            <person name="Li C."/>
            <person name="Ma Q."/>
            <person name="Ju M."/>
            <person name="Zhao R."/>
            <person name="Li G."/>
            <person name="Mu C."/>
            <person name="Tian Q."/>
            <person name="Mei H."/>
            <person name="Zhang T."/>
            <person name="Gao T."/>
            <person name="Zhang H."/>
        </authorList>
    </citation>
    <scope>NUCLEOTIDE SEQUENCE</scope>
    <source>
        <strain evidence="1">3651</strain>
    </source>
</reference>
<dbReference type="EMBL" id="JACGWO010000009">
    <property type="protein sequence ID" value="KAK4419868.1"/>
    <property type="molecule type" value="Genomic_DNA"/>
</dbReference>
<gene>
    <name evidence="1" type="ORF">Salat_2399700</name>
</gene>
<dbReference type="Proteomes" id="UP001293254">
    <property type="component" value="Unassembled WGS sequence"/>
</dbReference>
<organism evidence="1 2">
    <name type="scientific">Sesamum alatum</name>
    <dbReference type="NCBI Taxonomy" id="300844"/>
    <lineage>
        <taxon>Eukaryota</taxon>
        <taxon>Viridiplantae</taxon>
        <taxon>Streptophyta</taxon>
        <taxon>Embryophyta</taxon>
        <taxon>Tracheophyta</taxon>
        <taxon>Spermatophyta</taxon>
        <taxon>Magnoliopsida</taxon>
        <taxon>eudicotyledons</taxon>
        <taxon>Gunneridae</taxon>
        <taxon>Pentapetalae</taxon>
        <taxon>asterids</taxon>
        <taxon>lamiids</taxon>
        <taxon>Lamiales</taxon>
        <taxon>Pedaliaceae</taxon>
        <taxon>Sesamum</taxon>
    </lineage>
</organism>
<evidence type="ECO:0000313" key="1">
    <source>
        <dbReference type="EMBL" id="KAK4419868.1"/>
    </source>
</evidence>
<keyword evidence="2" id="KW-1185">Reference proteome</keyword>
<protein>
    <submittedName>
        <fullName evidence="1">Uncharacterized protein</fullName>
    </submittedName>
</protein>
<accession>A0AAE2CF64</accession>
<dbReference type="AlphaFoldDB" id="A0AAE2CF64"/>
<sequence length="114" mass="13106">MYENYKGNSAKLYFLDVFHALCLELVHVAEELDRRNMLLLGVPVKRGDSPGKMDDEMRMIPVEESKRVRLSCLDDDKMWILVLDVNIGSFGLMPYWNSRLQMSGGRQGFASSFL</sequence>
<reference evidence="1" key="1">
    <citation type="submission" date="2020-06" db="EMBL/GenBank/DDBJ databases">
        <authorList>
            <person name="Li T."/>
            <person name="Hu X."/>
            <person name="Zhang T."/>
            <person name="Song X."/>
            <person name="Zhang H."/>
            <person name="Dai N."/>
            <person name="Sheng W."/>
            <person name="Hou X."/>
            <person name="Wei L."/>
        </authorList>
    </citation>
    <scope>NUCLEOTIDE SEQUENCE</scope>
    <source>
        <strain evidence="1">3651</strain>
        <tissue evidence="1">Leaf</tissue>
    </source>
</reference>
<name>A0AAE2CF64_9LAMI</name>
<proteinExistence type="predicted"/>
<evidence type="ECO:0000313" key="2">
    <source>
        <dbReference type="Proteomes" id="UP001293254"/>
    </source>
</evidence>
<comment type="caution">
    <text evidence="1">The sequence shown here is derived from an EMBL/GenBank/DDBJ whole genome shotgun (WGS) entry which is preliminary data.</text>
</comment>